<dbReference type="InterPro" id="IPR036318">
    <property type="entry name" value="FAD-bd_PCMH-like_sf"/>
</dbReference>
<feature type="chain" id="PRO_5045083019" evidence="6">
    <location>
        <begin position="21"/>
        <end position="505"/>
    </location>
</feature>
<evidence type="ECO:0000256" key="6">
    <source>
        <dbReference type="SAM" id="SignalP"/>
    </source>
</evidence>
<dbReference type="PANTHER" id="PTHR42973">
    <property type="entry name" value="BINDING OXIDOREDUCTASE, PUTATIVE (AFU_ORTHOLOGUE AFUA_1G17690)-RELATED"/>
    <property type="match status" value="1"/>
</dbReference>
<comment type="similarity">
    <text evidence="2">Belongs to the oxygen-dependent FAD-linked oxidoreductase family.</text>
</comment>
<keyword evidence="3" id="KW-0285">Flavoprotein</keyword>
<gene>
    <name evidence="8" type="ORF">PG993_014930</name>
</gene>
<dbReference type="Pfam" id="PF01565">
    <property type="entry name" value="FAD_binding_4"/>
    <property type="match status" value="1"/>
</dbReference>
<dbReference type="Gene3D" id="3.30.465.10">
    <property type="match status" value="1"/>
</dbReference>
<keyword evidence="9" id="KW-1185">Reference proteome</keyword>
<comment type="cofactor">
    <cofactor evidence="1">
        <name>FAD</name>
        <dbReference type="ChEBI" id="CHEBI:57692"/>
    </cofactor>
</comment>
<dbReference type="Pfam" id="PF08031">
    <property type="entry name" value="BBE"/>
    <property type="match status" value="1"/>
</dbReference>
<proteinExistence type="inferred from homology"/>
<keyword evidence="5" id="KW-0560">Oxidoreductase</keyword>
<protein>
    <submittedName>
        <fullName evidence="8">FAD-dependent oxygenase</fullName>
    </submittedName>
</protein>
<dbReference type="Gene3D" id="3.40.462.20">
    <property type="match status" value="1"/>
</dbReference>
<evidence type="ECO:0000259" key="7">
    <source>
        <dbReference type="PROSITE" id="PS51387"/>
    </source>
</evidence>
<evidence type="ECO:0000256" key="1">
    <source>
        <dbReference type="ARBA" id="ARBA00001974"/>
    </source>
</evidence>
<dbReference type="InterPro" id="IPR050416">
    <property type="entry name" value="FAD-linked_Oxidoreductase"/>
</dbReference>
<evidence type="ECO:0000256" key="5">
    <source>
        <dbReference type="ARBA" id="ARBA00023002"/>
    </source>
</evidence>
<evidence type="ECO:0000256" key="3">
    <source>
        <dbReference type="ARBA" id="ARBA00022630"/>
    </source>
</evidence>
<evidence type="ECO:0000313" key="8">
    <source>
        <dbReference type="EMBL" id="KAK8016741.1"/>
    </source>
</evidence>
<evidence type="ECO:0000313" key="9">
    <source>
        <dbReference type="Proteomes" id="UP001444661"/>
    </source>
</evidence>
<reference evidence="8 9" key="1">
    <citation type="submission" date="2023-01" db="EMBL/GenBank/DDBJ databases">
        <title>Analysis of 21 Apiospora genomes using comparative genomics revels a genus with tremendous synthesis potential of carbohydrate active enzymes and secondary metabolites.</title>
        <authorList>
            <person name="Sorensen T."/>
        </authorList>
    </citation>
    <scope>NUCLEOTIDE SEQUENCE [LARGE SCALE GENOMIC DNA]</scope>
    <source>
        <strain evidence="8 9">CBS 33761</strain>
    </source>
</reference>
<dbReference type="SUPFAM" id="SSF56176">
    <property type="entry name" value="FAD-binding/transporter-associated domain-like"/>
    <property type="match status" value="1"/>
</dbReference>
<accession>A0ABR1RP47</accession>
<keyword evidence="6" id="KW-0732">Signal</keyword>
<dbReference type="PROSITE" id="PS51387">
    <property type="entry name" value="FAD_PCMH"/>
    <property type="match status" value="1"/>
</dbReference>
<dbReference type="InterPro" id="IPR016166">
    <property type="entry name" value="FAD-bd_PCMH"/>
</dbReference>
<evidence type="ECO:0000256" key="2">
    <source>
        <dbReference type="ARBA" id="ARBA00005466"/>
    </source>
</evidence>
<dbReference type="EMBL" id="JAQQWK010000014">
    <property type="protein sequence ID" value="KAK8016741.1"/>
    <property type="molecule type" value="Genomic_DNA"/>
</dbReference>
<dbReference type="InterPro" id="IPR016169">
    <property type="entry name" value="FAD-bd_PCMH_sub2"/>
</dbReference>
<dbReference type="PANTHER" id="PTHR42973:SF9">
    <property type="entry name" value="FAD-BINDING PCMH-TYPE DOMAIN-CONTAINING PROTEIN-RELATED"/>
    <property type="match status" value="1"/>
</dbReference>
<dbReference type="Proteomes" id="UP001444661">
    <property type="component" value="Unassembled WGS sequence"/>
</dbReference>
<dbReference type="InterPro" id="IPR006094">
    <property type="entry name" value="Oxid_FAD_bind_N"/>
</dbReference>
<feature type="signal peptide" evidence="6">
    <location>
        <begin position="1"/>
        <end position="20"/>
    </location>
</feature>
<evidence type="ECO:0000256" key="4">
    <source>
        <dbReference type="ARBA" id="ARBA00022827"/>
    </source>
</evidence>
<comment type="caution">
    <text evidence="8">The sequence shown here is derived from an EMBL/GenBank/DDBJ whole genome shotgun (WGS) entry which is preliminary data.</text>
</comment>
<name>A0ABR1RP47_9PEZI</name>
<feature type="domain" description="FAD-binding PCMH-type" evidence="7">
    <location>
        <begin position="71"/>
        <end position="240"/>
    </location>
</feature>
<sequence length="505" mass="55361">MSQFKLTSAALSVCFTAVAGLDISALSPKRAEIPPQVNYTELAGQLSNTASIFLPGSDIFDDVVSRWSNLSVPVANVVVVPGTEDDVLKTVNFANEHSVPFLATNGFHGSITTLGKMTQGIEIYLSQLNTVQISPDGRTAKIGGGIRAKNLIDALWAADKQTVTGACECVGYLGPGLGGGHGWLQGHHGLISDQYLSFDIVLANGSLVTIDETSDLFWGLKGAGHNFGIVTSVTSKIYNLQYPKYAIETFFFSGDKVEEVYQLANELWITNGTAPEGLNNWSYWYLDPTIDPDKPVIVIYIIQEGVDTVDPIHTEPFHQLRPIKSEPKSGDYRDLAAWTGISLADGPCQKTGNANPRFPIYLKAYNPQTQKQVYELFHEATSGPEAHFANSLFMFEGYSQQGVKAFPDDASAFAYRSDNLLVAPLLIYPPSEELNQEAYKLGNQIRQVLFEGSGMATMDTYVNYAYGDETPASWYGSDSWRQERLAALKEKYDPEGKFSFYAPIA</sequence>
<dbReference type="InterPro" id="IPR012951">
    <property type="entry name" value="BBE"/>
</dbReference>
<organism evidence="8 9">
    <name type="scientific">Apiospora rasikravindrae</name>
    <dbReference type="NCBI Taxonomy" id="990691"/>
    <lineage>
        <taxon>Eukaryota</taxon>
        <taxon>Fungi</taxon>
        <taxon>Dikarya</taxon>
        <taxon>Ascomycota</taxon>
        <taxon>Pezizomycotina</taxon>
        <taxon>Sordariomycetes</taxon>
        <taxon>Xylariomycetidae</taxon>
        <taxon>Amphisphaeriales</taxon>
        <taxon>Apiosporaceae</taxon>
        <taxon>Apiospora</taxon>
    </lineage>
</organism>
<keyword evidence="4" id="KW-0274">FAD</keyword>